<dbReference type="EMBL" id="JAKOGI010000364">
    <property type="protein sequence ID" value="KAJ8436132.1"/>
    <property type="molecule type" value="Genomic_DNA"/>
</dbReference>
<keyword evidence="1" id="KW-0812">Transmembrane</keyword>
<accession>A0A9Q1K3U8</accession>
<dbReference type="Proteomes" id="UP001153076">
    <property type="component" value="Unassembled WGS sequence"/>
</dbReference>
<comment type="caution">
    <text evidence="2">The sequence shown here is derived from an EMBL/GenBank/DDBJ whole genome shotgun (WGS) entry which is preliminary data.</text>
</comment>
<evidence type="ECO:0000256" key="1">
    <source>
        <dbReference type="SAM" id="Phobius"/>
    </source>
</evidence>
<proteinExistence type="predicted"/>
<organism evidence="2 3">
    <name type="scientific">Carnegiea gigantea</name>
    <dbReference type="NCBI Taxonomy" id="171969"/>
    <lineage>
        <taxon>Eukaryota</taxon>
        <taxon>Viridiplantae</taxon>
        <taxon>Streptophyta</taxon>
        <taxon>Embryophyta</taxon>
        <taxon>Tracheophyta</taxon>
        <taxon>Spermatophyta</taxon>
        <taxon>Magnoliopsida</taxon>
        <taxon>eudicotyledons</taxon>
        <taxon>Gunneridae</taxon>
        <taxon>Pentapetalae</taxon>
        <taxon>Caryophyllales</taxon>
        <taxon>Cactineae</taxon>
        <taxon>Cactaceae</taxon>
        <taxon>Cactoideae</taxon>
        <taxon>Echinocereeae</taxon>
        <taxon>Carnegiea</taxon>
    </lineage>
</organism>
<name>A0A9Q1K3U8_9CARY</name>
<sequence length="187" mass="21493">MTTSTTIGNILLQKVIVEILSWRKIYYSSKLCANHGVLSSQVSTSFTNIWKITTRIVIAVVPSLCIFFVQLMKLLKHKHMNHAMCQCADPISTVRVTVSTIYNINMSMDSVGDLPDDYGLERNRCYFFLHRCCDWLGSCPDSKVILSFDMATKMFEEIDVGCFEESQNILWIDCSIYKDVKLFETWT</sequence>
<keyword evidence="1" id="KW-1133">Transmembrane helix</keyword>
<reference evidence="2" key="1">
    <citation type="submission" date="2022-04" db="EMBL/GenBank/DDBJ databases">
        <title>Carnegiea gigantea Genome sequencing and assembly v2.</title>
        <authorList>
            <person name="Copetti D."/>
            <person name="Sanderson M.J."/>
            <person name="Burquez A."/>
            <person name="Wojciechowski M.F."/>
        </authorList>
    </citation>
    <scope>NUCLEOTIDE SEQUENCE</scope>
    <source>
        <strain evidence="2">SGP5-SGP5p</strain>
        <tissue evidence="2">Aerial part</tissue>
    </source>
</reference>
<dbReference type="AlphaFoldDB" id="A0A9Q1K3U8"/>
<keyword evidence="1" id="KW-0472">Membrane</keyword>
<evidence type="ECO:0000313" key="3">
    <source>
        <dbReference type="Proteomes" id="UP001153076"/>
    </source>
</evidence>
<protein>
    <submittedName>
        <fullName evidence="2">Uncharacterized protein</fullName>
    </submittedName>
</protein>
<feature type="transmembrane region" description="Helical" evidence="1">
    <location>
        <begin position="52"/>
        <end position="72"/>
    </location>
</feature>
<keyword evidence="3" id="KW-1185">Reference proteome</keyword>
<gene>
    <name evidence="2" type="ORF">Cgig2_001159</name>
</gene>
<evidence type="ECO:0000313" key="2">
    <source>
        <dbReference type="EMBL" id="KAJ8436132.1"/>
    </source>
</evidence>